<keyword evidence="3" id="KW-1185">Reference proteome</keyword>
<dbReference type="Proteomes" id="UP000245624">
    <property type="component" value="Unassembled WGS sequence"/>
</dbReference>
<evidence type="ECO:0000313" key="3">
    <source>
        <dbReference type="Proteomes" id="UP000245624"/>
    </source>
</evidence>
<protein>
    <recommendedName>
        <fullName evidence="4">Cytosolic protein</fullName>
    </recommendedName>
</protein>
<organism evidence="2 3">
    <name type="scientific">Gracilibacillus dipsosauri</name>
    <dbReference type="NCBI Taxonomy" id="178340"/>
    <lineage>
        <taxon>Bacteria</taxon>
        <taxon>Bacillati</taxon>
        <taxon>Bacillota</taxon>
        <taxon>Bacilli</taxon>
        <taxon>Bacillales</taxon>
        <taxon>Bacillaceae</taxon>
        <taxon>Gracilibacillus</taxon>
    </lineage>
</organism>
<feature type="compositionally biased region" description="Polar residues" evidence="1">
    <location>
        <begin position="105"/>
        <end position="114"/>
    </location>
</feature>
<name>A0A317L067_9BACI</name>
<comment type="caution">
    <text evidence="2">The sequence shown here is derived from an EMBL/GenBank/DDBJ whole genome shotgun (WGS) entry which is preliminary data.</text>
</comment>
<dbReference type="EMBL" id="QGTD01000008">
    <property type="protein sequence ID" value="PWU68973.1"/>
    <property type="molecule type" value="Genomic_DNA"/>
</dbReference>
<sequence>MTDSLHPSVKQFKAFIKDHPELVKKVRSGESTWQELYEQFVLLGEDDPIWKENKSEHNKEESDSLHAKILKQLGQLDLDKVEKHINDLSGAINQVVGLIGQYKDYTNSSNQDVTNRPDPFAFRTRD</sequence>
<accession>A0A317L067</accession>
<reference evidence="2 3" key="1">
    <citation type="submission" date="2018-05" db="EMBL/GenBank/DDBJ databases">
        <title>Genomic analysis of Gracilibacillus dipsosauri DD1 reveals novel features of a salt-tolerant amylase.</title>
        <authorList>
            <person name="Deutch C.E."/>
            <person name="Yang S."/>
        </authorList>
    </citation>
    <scope>NUCLEOTIDE SEQUENCE [LARGE SCALE GENOMIC DNA]</scope>
    <source>
        <strain evidence="2 3">DD1</strain>
    </source>
</reference>
<dbReference type="Pfam" id="PF14071">
    <property type="entry name" value="YlbD_coat"/>
    <property type="match status" value="1"/>
</dbReference>
<dbReference type="OrthoDB" id="1655540at2"/>
<dbReference type="RefSeq" id="WP_054859560.1">
    <property type="nucleotide sequence ID" value="NZ_JAJUIE010000001.1"/>
</dbReference>
<gene>
    <name evidence="2" type="ORF">DLJ74_11210</name>
</gene>
<evidence type="ECO:0008006" key="4">
    <source>
        <dbReference type="Google" id="ProtNLM"/>
    </source>
</evidence>
<feature type="region of interest" description="Disordered" evidence="1">
    <location>
        <begin position="105"/>
        <end position="126"/>
    </location>
</feature>
<proteinExistence type="predicted"/>
<evidence type="ECO:0000313" key="2">
    <source>
        <dbReference type="EMBL" id="PWU68973.1"/>
    </source>
</evidence>
<evidence type="ECO:0000256" key="1">
    <source>
        <dbReference type="SAM" id="MobiDB-lite"/>
    </source>
</evidence>
<dbReference type="InterPro" id="IPR025953">
    <property type="entry name" value="YlbD_coat"/>
</dbReference>
<dbReference type="AlphaFoldDB" id="A0A317L067"/>